<dbReference type="PANTHER" id="PTHR46407:SF4">
    <property type="entry name" value="F-BOX DOMAIN-CONTAINING PROTEIN"/>
    <property type="match status" value="1"/>
</dbReference>
<dbReference type="InterPro" id="IPR015915">
    <property type="entry name" value="Kelch-typ_b-propeller"/>
</dbReference>
<dbReference type="SUPFAM" id="SSF81383">
    <property type="entry name" value="F-box domain"/>
    <property type="match status" value="1"/>
</dbReference>
<keyword evidence="4" id="KW-1185">Reference proteome</keyword>
<feature type="compositionally biased region" description="Basic residues" evidence="1">
    <location>
        <begin position="337"/>
        <end position="349"/>
    </location>
</feature>
<dbReference type="InterPro" id="IPR044595">
    <property type="entry name" value="KMD1-4"/>
</dbReference>
<evidence type="ECO:0000313" key="4">
    <source>
        <dbReference type="Proteomes" id="UP001189122"/>
    </source>
</evidence>
<organism evidence="3">
    <name type="scientific">Spirodela intermedia</name>
    <name type="common">Intermediate duckweed</name>
    <dbReference type="NCBI Taxonomy" id="51605"/>
    <lineage>
        <taxon>Eukaryota</taxon>
        <taxon>Viridiplantae</taxon>
        <taxon>Streptophyta</taxon>
        <taxon>Embryophyta</taxon>
        <taxon>Tracheophyta</taxon>
        <taxon>Spermatophyta</taxon>
        <taxon>Magnoliopsida</taxon>
        <taxon>Liliopsida</taxon>
        <taxon>Araceae</taxon>
        <taxon>Lemnoideae</taxon>
        <taxon>Spirodela</taxon>
    </lineage>
</organism>
<feature type="region of interest" description="Disordered" evidence="1">
    <location>
        <begin position="337"/>
        <end position="358"/>
    </location>
</feature>
<dbReference type="GO" id="GO:2000762">
    <property type="term" value="P:regulation of phenylpropanoid metabolic process"/>
    <property type="evidence" value="ECO:0007669"/>
    <property type="project" value="InterPro"/>
</dbReference>
<dbReference type="EMBL" id="LR743588">
    <property type="protein sequence ID" value="CAA2613845.1"/>
    <property type="molecule type" value="Genomic_DNA"/>
</dbReference>
<dbReference type="SMART" id="SM00612">
    <property type="entry name" value="Kelch"/>
    <property type="match status" value="2"/>
</dbReference>
<dbReference type="Gene3D" id="1.20.1280.50">
    <property type="match status" value="1"/>
</dbReference>
<evidence type="ECO:0000256" key="1">
    <source>
        <dbReference type="SAM" id="MobiDB-lite"/>
    </source>
</evidence>
<dbReference type="SUPFAM" id="SSF117281">
    <property type="entry name" value="Kelch motif"/>
    <property type="match status" value="1"/>
</dbReference>
<sequence length="489" mass="53739">MVFGEGTTELIPGLPEEIAVECLLRIPYGSLSVARAVCRRWRLLVEDAGFFYQRKRSGHTRALICLVQALPITDAGSGGEAAPAPSQEEERRKSGNNGGAPAYGITLFDPETAYWGRLPEIPEYPSGLPLFCHMAGAGERLSLRAVWVFDFCTGRWRRGADMPAALSFFACAGTSRGLVFIAGGHDGNKNAQRSAWAYRAREDAWEELPPMADERDECEGLAVAAAGDRGGAEGEEKEEDFWVVSGYATDGQGRFSGSAEAYCARTRRWRRVEGAWPEGRCPRGCAAGLVCWAEDATVRTGTCAVVAGRRVLVSGSAAPETAAAGFYWAEVGERRRGGWRRSGGCRRSSRPSSSQAAASKYDDGWTHKWWRVCRRRLAFVLWSPSTLVLFLPRITNDSSNPTSELFYHPFCLFFLATLSAGFGLGPSGQSLTTSKYESTLIFNKKSVDKHNSLGCFVFHILTYEFEISTLLIVVNLGCLFMIEKILVFY</sequence>
<dbReference type="SMART" id="SM00256">
    <property type="entry name" value="FBOX"/>
    <property type="match status" value="1"/>
</dbReference>
<evidence type="ECO:0000313" key="3">
    <source>
        <dbReference type="EMBL" id="CAA2613845.1"/>
    </source>
</evidence>
<dbReference type="PROSITE" id="PS50181">
    <property type="entry name" value="FBOX"/>
    <property type="match status" value="1"/>
</dbReference>
<evidence type="ECO:0000259" key="2">
    <source>
        <dbReference type="PROSITE" id="PS50181"/>
    </source>
</evidence>
<dbReference type="GO" id="GO:0080037">
    <property type="term" value="P:negative regulation of cytokinin-activated signaling pathway"/>
    <property type="evidence" value="ECO:0007669"/>
    <property type="project" value="InterPro"/>
</dbReference>
<dbReference type="InterPro" id="IPR006652">
    <property type="entry name" value="Kelch_1"/>
</dbReference>
<dbReference type="Gene3D" id="2.120.10.80">
    <property type="entry name" value="Kelch-type beta propeller"/>
    <property type="match status" value="1"/>
</dbReference>
<dbReference type="EMBL" id="CACRZD030000001">
    <property type="protein sequence ID" value="CAA6653660.1"/>
    <property type="molecule type" value="Genomic_DNA"/>
</dbReference>
<feature type="region of interest" description="Disordered" evidence="1">
    <location>
        <begin position="75"/>
        <end position="100"/>
    </location>
</feature>
<dbReference type="PANTHER" id="PTHR46407">
    <property type="entry name" value="OS02G0208700 PROTEIN"/>
    <property type="match status" value="1"/>
</dbReference>
<feature type="domain" description="F-box" evidence="2">
    <location>
        <begin position="8"/>
        <end position="55"/>
    </location>
</feature>
<name>A0A7I8I7W9_SPIIN</name>
<dbReference type="InterPro" id="IPR001810">
    <property type="entry name" value="F-box_dom"/>
</dbReference>
<dbReference type="Pfam" id="PF01344">
    <property type="entry name" value="Kelch_1"/>
    <property type="match status" value="1"/>
</dbReference>
<dbReference type="Pfam" id="PF00646">
    <property type="entry name" value="F-box"/>
    <property type="match status" value="1"/>
</dbReference>
<reference evidence="3 4" key="1">
    <citation type="submission" date="2019-12" db="EMBL/GenBank/DDBJ databases">
        <authorList>
            <person name="Scholz U."/>
            <person name="Mascher M."/>
            <person name="Fiebig A."/>
        </authorList>
    </citation>
    <scope>NUCLEOTIDE SEQUENCE</scope>
</reference>
<dbReference type="AlphaFoldDB" id="A0A7I8I7W9"/>
<dbReference type="Proteomes" id="UP001189122">
    <property type="component" value="Unassembled WGS sequence"/>
</dbReference>
<dbReference type="InterPro" id="IPR036047">
    <property type="entry name" value="F-box-like_dom_sf"/>
</dbReference>
<proteinExistence type="predicted"/>
<dbReference type="CDD" id="cd22152">
    <property type="entry name" value="F-box_AtAFR-like"/>
    <property type="match status" value="1"/>
</dbReference>
<accession>A0A7I8I7W9</accession>
<gene>
    <name evidence="3" type="ORF">SI7747_01000250</name>
</gene>
<protein>
    <recommendedName>
        <fullName evidence="2">F-box domain-containing protein</fullName>
    </recommendedName>
</protein>